<sequence>MLMLFSALEFECASALALRALSGLFYFSALLRMLRGRRLDQSWNSSLTQEPWRSMQIHRWHQVITDSQWTRKYRTENLTFVPVNQIHYPEFFIRTSFPCTRATDQRFVDTPRHAPEPHVRRDTNGQGCACRDLFIIQ</sequence>
<keyword evidence="1" id="KW-0472">Membrane</keyword>
<keyword evidence="1" id="KW-0812">Transmembrane</keyword>
<evidence type="ECO:0000313" key="3">
    <source>
        <dbReference type="Proteomes" id="UP000054485"/>
    </source>
</evidence>
<evidence type="ECO:0000313" key="2">
    <source>
        <dbReference type="EMBL" id="KIK45435.1"/>
    </source>
</evidence>
<dbReference type="InParanoid" id="A0A0D0A5P4"/>
<reference evidence="3" key="2">
    <citation type="submission" date="2015-01" db="EMBL/GenBank/DDBJ databases">
        <title>Evolutionary Origins and Diversification of the Mycorrhizal Mutualists.</title>
        <authorList>
            <consortium name="DOE Joint Genome Institute"/>
            <consortium name="Mycorrhizal Genomics Consortium"/>
            <person name="Kohler A."/>
            <person name="Kuo A."/>
            <person name="Nagy L.G."/>
            <person name="Floudas D."/>
            <person name="Copeland A."/>
            <person name="Barry K.W."/>
            <person name="Cichocki N."/>
            <person name="Veneault-Fourrey C."/>
            <person name="LaButti K."/>
            <person name="Lindquist E.A."/>
            <person name="Lipzen A."/>
            <person name="Lundell T."/>
            <person name="Morin E."/>
            <person name="Murat C."/>
            <person name="Riley R."/>
            <person name="Ohm R."/>
            <person name="Sun H."/>
            <person name="Tunlid A."/>
            <person name="Henrissat B."/>
            <person name="Grigoriev I.V."/>
            <person name="Hibbett D.S."/>
            <person name="Martin F."/>
        </authorList>
    </citation>
    <scope>NUCLEOTIDE SEQUENCE [LARGE SCALE GENOMIC DNA]</scope>
    <source>
        <strain evidence="3">UH-Slu-Lm8-n1</strain>
    </source>
</reference>
<keyword evidence="1" id="KW-1133">Transmembrane helix</keyword>
<dbReference type="EMBL" id="KN835173">
    <property type="protein sequence ID" value="KIK45435.1"/>
    <property type="molecule type" value="Genomic_DNA"/>
</dbReference>
<name>A0A0D0A5P4_9AGAM</name>
<gene>
    <name evidence="2" type="ORF">CY34DRAFT_536103</name>
</gene>
<dbReference type="Proteomes" id="UP000054485">
    <property type="component" value="Unassembled WGS sequence"/>
</dbReference>
<proteinExistence type="predicted"/>
<feature type="transmembrane region" description="Helical" evidence="1">
    <location>
        <begin position="12"/>
        <end position="31"/>
    </location>
</feature>
<dbReference type="HOGENOM" id="CLU_1866447_0_0_1"/>
<protein>
    <submittedName>
        <fullName evidence="2">Uncharacterized protein</fullName>
    </submittedName>
</protein>
<dbReference type="AlphaFoldDB" id="A0A0D0A5P4"/>
<keyword evidence="3" id="KW-1185">Reference proteome</keyword>
<evidence type="ECO:0000256" key="1">
    <source>
        <dbReference type="SAM" id="Phobius"/>
    </source>
</evidence>
<accession>A0A0D0A5P4</accession>
<reference evidence="2 3" key="1">
    <citation type="submission" date="2014-04" db="EMBL/GenBank/DDBJ databases">
        <authorList>
            <consortium name="DOE Joint Genome Institute"/>
            <person name="Kuo A."/>
            <person name="Ruytinx J."/>
            <person name="Rineau F."/>
            <person name="Colpaert J."/>
            <person name="Kohler A."/>
            <person name="Nagy L.G."/>
            <person name="Floudas D."/>
            <person name="Copeland A."/>
            <person name="Barry K.W."/>
            <person name="Cichocki N."/>
            <person name="Veneault-Fourrey C."/>
            <person name="LaButti K."/>
            <person name="Lindquist E.A."/>
            <person name="Lipzen A."/>
            <person name="Lundell T."/>
            <person name="Morin E."/>
            <person name="Murat C."/>
            <person name="Sun H."/>
            <person name="Tunlid A."/>
            <person name="Henrissat B."/>
            <person name="Grigoriev I.V."/>
            <person name="Hibbett D.S."/>
            <person name="Martin F."/>
            <person name="Nordberg H.P."/>
            <person name="Cantor M.N."/>
            <person name="Hua S.X."/>
        </authorList>
    </citation>
    <scope>NUCLEOTIDE SEQUENCE [LARGE SCALE GENOMIC DNA]</scope>
    <source>
        <strain evidence="2 3">UH-Slu-Lm8-n1</strain>
    </source>
</reference>
<organism evidence="2 3">
    <name type="scientific">Suillus luteus UH-Slu-Lm8-n1</name>
    <dbReference type="NCBI Taxonomy" id="930992"/>
    <lineage>
        <taxon>Eukaryota</taxon>
        <taxon>Fungi</taxon>
        <taxon>Dikarya</taxon>
        <taxon>Basidiomycota</taxon>
        <taxon>Agaricomycotina</taxon>
        <taxon>Agaricomycetes</taxon>
        <taxon>Agaricomycetidae</taxon>
        <taxon>Boletales</taxon>
        <taxon>Suillineae</taxon>
        <taxon>Suillaceae</taxon>
        <taxon>Suillus</taxon>
    </lineage>
</organism>